<sequence>MKGYQAYLRDKSFLLSAFFSLCLLLLMLVINFYAGTYATREASNPVTDIVLDNIRVYDVDGVFIYGAFLFWIFIGLVCLHRPQRIPFTLKSISLFILIRSIFITLTHIGPFPTHTEIASSLISRVSFGGDLFFSGHTGLPFLMALIFWETPLLHWTFILLSLVFGVVVLLGHLHYSIDVLSAFFITYSIYKISAALFKKDRAIFLRGL</sequence>
<feature type="transmembrane region" description="Helical" evidence="1">
    <location>
        <begin position="92"/>
        <end position="111"/>
    </location>
</feature>
<feature type="transmembrane region" description="Helical" evidence="1">
    <location>
        <begin position="12"/>
        <end position="34"/>
    </location>
</feature>
<accession>A0A9D6QU64</accession>
<reference evidence="3" key="1">
    <citation type="submission" date="2020-07" db="EMBL/GenBank/DDBJ databases">
        <title>Huge and variable diversity of episymbiotic CPR bacteria and DPANN archaea in groundwater ecosystems.</title>
        <authorList>
            <person name="He C.Y."/>
            <person name="Keren R."/>
            <person name="Whittaker M."/>
            <person name="Farag I.F."/>
            <person name="Doudna J."/>
            <person name="Cate J.H.D."/>
            <person name="Banfield J.F."/>
        </authorList>
    </citation>
    <scope>NUCLEOTIDE SEQUENCE</scope>
    <source>
        <strain evidence="3">NC_groundwater_972_Pr1_S-0.2um_49_27</strain>
    </source>
</reference>
<dbReference type="AlphaFoldDB" id="A0A9D6QU64"/>
<evidence type="ECO:0000259" key="2">
    <source>
        <dbReference type="Pfam" id="PF14360"/>
    </source>
</evidence>
<dbReference type="Proteomes" id="UP000808388">
    <property type="component" value="Unassembled WGS sequence"/>
</dbReference>
<protein>
    <recommendedName>
        <fullName evidence="2">Sphingomyelin synthase-like domain-containing protein</fullName>
    </recommendedName>
</protein>
<comment type="caution">
    <text evidence="3">The sequence shown here is derived from an EMBL/GenBank/DDBJ whole genome shotgun (WGS) entry which is preliminary data.</text>
</comment>
<dbReference type="InterPro" id="IPR025749">
    <property type="entry name" value="Sphingomyelin_synth-like_dom"/>
</dbReference>
<feature type="transmembrane region" description="Helical" evidence="1">
    <location>
        <begin position="62"/>
        <end position="80"/>
    </location>
</feature>
<feature type="domain" description="Sphingomyelin synthase-like" evidence="2">
    <location>
        <begin position="129"/>
        <end position="192"/>
    </location>
</feature>
<evidence type="ECO:0000256" key="1">
    <source>
        <dbReference type="SAM" id="Phobius"/>
    </source>
</evidence>
<keyword evidence="1" id="KW-0812">Transmembrane</keyword>
<keyword evidence="1" id="KW-0472">Membrane</keyword>
<gene>
    <name evidence="3" type="ORF">HY220_03875</name>
</gene>
<dbReference type="Pfam" id="PF14360">
    <property type="entry name" value="PAP2_C"/>
    <property type="match status" value="1"/>
</dbReference>
<evidence type="ECO:0000313" key="4">
    <source>
        <dbReference type="Proteomes" id="UP000808388"/>
    </source>
</evidence>
<feature type="transmembrane region" description="Helical" evidence="1">
    <location>
        <begin position="131"/>
        <end position="148"/>
    </location>
</feature>
<dbReference type="EMBL" id="JACQCQ010000013">
    <property type="protein sequence ID" value="MBI3627847.1"/>
    <property type="molecule type" value="Genomic_DNA"/>
</dbReference>
<evidence type="ECO:0000313" key="3">
    <source>
        <dbReference type="EMBL" id="MBI3627847.1"/>
    </source>
</evidence>
<organism evidence="3 4">
    <name type="scientific">Candidatus Sungiibacteriota bacterium</name>
    <dbReference type="NCBI Taxonomy" id="2750080"/>
    <lineage>
        <taxon>Bacteria</taxon>
        <taxon>Candidatus Sungiibacteriota</taxon>
    </lineage>
</organism>
<feature type="transmembrane region" description="Helical" evidence="1">
    <location>
        <begin position="155"/>
        <end position="173"/>
    </location>
</feature>
<name>A0A9D6QU64_9BACT</name>
<feature type="transmembrane region" description="Helical" evidence="1">
    <location>
        <begin position="179"/>
        <end position="197"/>
    </location>
</feature>
<keyword evidence="1" id="KW-1133">Transmembrane helix</keyword>
<proteinExistence type="predicted"/>